<dbReference type="PROSITE" id="PS00041">
    <property type="entry name" value="HTH_ARAC_FAMILY_1"/>
    <property type="match status" value="1"/>
</dbReference>
<dbReference type="Gene3D" id="1.10.3210.10">
    <property type="entry name" value="Hypothetical protein af1432"/>
    <property type="match status" value="1"/>
</dbReference>
<dbReference type="InterPro" id="IPR009057">
    <property type="entry name" value="Homeodomain-like_sf"/>
</dbReference>
<accession>A0A1V4IK75</accession>
<dbReference type="PANTHER" id="PTHR21262:SF31">
    <property type="entry name" value="GTP PYROPHOSPHOKINASE"/>
    <property type="match status" value="1"/>
</dbReference>
<keyword evidence="6" id="KW-1185">Reference proteome</keyword>
<dbReference type="GO" id="GO:0003700">
    <property type="term" value="F:DNA-binding transcription factor activity"/>
    <property type="evidence" value="ECO:0007669"/>
    <property type="project" value="InterPro"/>
</dbReference>
<dbReference type="GO" id="GO:0016787">
    <property type="term" value="F:hydrolase activity"/>
    <property type="evidence" value="ECO:0007669"/>
    <property type="project" value="UniProtKB-KW"/>
</dbReference>
<organism evidence="5 6">
    <name type="scientific">Clostridium chromiireducens</name>
    <dbReference type="NCBI Taxonomy" id="225345"/>
    <lineage>
        <taxon>Bacteria</taxon>
        <taxon>Bacillati</taxon>
        <taxon>Bacillota</taxon>
        <taxon>Clostridia</taxon>
        <taxon>Eubacteriales</taxon>
        <taxon>Clostridiaceae</taxon>
        <taxon>Clostridium</taxon>
    </lineage>
</organism>
<feature type="domain" description="HTH araC/xylS-type" evidence="4">
    <location>
        <begin position="8"/>
        <end position="105"/>
    </location>
</feature>
<dbReference type="SMART" id="SM00342">
    <property type="entry name" value="HTH_ARAC"/>
    <property type="match status" value="1"/>
</dbReference>
<keyword evidence="2" id="KW-0238">DNA-binding</keyword>
<evidence type="ECO:0000313" key="5">
    <source>
        <dbReference type="EMBL" id="OPJ60145.1"/>
    </source>
</evidence>
<name>A0A1V4IK75_9CLOT</name>
<dbReference type="Gene3D" id="1.10.10.60">
    <property type="entry name" value="Homeodomain-like"/>
    <property type="match status" value="2"/>
</dbReference>
<dbReference type="InterPro" id="IPR020449">
    <property type="entry name" value="Tscrpt_reg_AraC-type_HTH"/>
</dbReference>
<dbReference type="AlphaFoldDB" id="A0A1V4IK75"/>
<dbReference type="PANTHER" id="PTHR21262">
    <property type="entry name" value="GUANOSINE-3',5'-BIS DIPHOSPHATE 3'-PYROPHOSPHOHYDROLASE"/>
    <property type="match status" value="1"/>
</dbReference>
<dbReference type="GO" id="GO:0043565">
    <property type="term" value="F:sequence-specific DNA binding"/>
    <property type="evidence" value="ECO:0007669"/>
    <property type="project" value="InterPro"/>
</dbReference>
<evidence type="ECO:0000259" key="4">
    <source>
        <dbReference type="PROSITE" id="PS01124"/>
    </source>
</evidence>
<dbReference type="SUPFAM" id="SSF109604">
    <property type="entry name" value="HD-domain/PDEase-like"/>
    <property type="match status" value="1"/>
</dbReference>
<gene>
    <name evidence="5" type="primary">spoT</name>
    <name evidence="5" type="ORF">CLCHR_30780</name>
</gene>
<sequence length="305" mass="35405">MEYKTIVFNCLKYIENNISESITAEDIANKAGYSLYYFSRIFKKQMGLSIMEYVKERRLIKASDEIINGKKIIDVALEYGYQSHSGFTKAFKNKFGFSPALLRAFRFQIDCLGGNYNMRHVFMRSTNIHATKEELFEVLRTTIKENMLEYNQERIEKAYEFACVEHEGEKRYSGDDYVTHSVNVAIILSEMGASEEAVIAGLLHDIILEKSSTHINKVISEFSKRIVEIIMYLKRSNINKSMSDEDVVMVMIADRIHNMRTIEFIDKTRWKEKAKETLDVFSPIAARLNNEKVIAELNDLSLKYI</sequence>
<dbReference type="SMART" id="SM00471">
    <property type="entry name" value="HDc"/>
    <property type="match status" value="1"/>
</dbReference>
<keyword evidence="5" id="KW-0378">Hydrolase</keyword>
<comment type="caution">
    <text evidence="5">The sequence shown here is derived from an EMBL/GenBank/DDBJ whole genome shotgun (WGS) entry which is preliminary data.</text>
</comment>
<evidence type="ECO:0000313" key="6">
    <source>
        <dbReference type="Proteomes" id="UP000191056"/>
    </source>
</evidence>
<dbReference type="EMBL" id="MZGT01000042">
    <property type="protein sequence ID" value="OPJ60145.1"/>
    <property type="molecule type" value="Genomic_DNA"/>
</dbReference>
<evidence type="ECO:0000256" key="2">
    <source>
        <dbReference type="ARBA" id="ARBA00023125"/>
    </source>
</evidence>
<dbReference type="Pfam" id="PF13328">
    <property type="entry name" value="HD_4"/>
    <property type="match status" value="2"/>
</dbReference>
<evidence type="ECO:0000256" key="3">
    <source>
        <dbReference type="ARBA" id="ARBA00023163"/>
    </source>
</evidence>
<dbReference type="Proteomes" id="UP000191056">
    <property type="component" value="Unassembled WGS sequence"/>
</dbReference>
<keyword evidence="3" id="KW-0804">Transcription</keyword>
<reference evidence="5 6" key="1">
    <citation type="submission" date="2017-03" db="EMBL/GenBank/DDBJ databases">
        <title>Genome sequence of Clostridium chromiireducens DSM 23318.</title>
        <authorList>
            <person name="Poehlein A."/>
            <person name="Daniel R."/>
        </authorList>
    </citation>
    <scope>NUCLEOTIDE SEQUENCE [LARGE SCALE GENOMIC DNA]</scope>
    <source>
        <strain evidence="5 6">DSM 23318</strain>
    </source>
</reference>
<keyword evidence="1" id="KW-0805">Transcription regulation</keyword>
<dbReference type="InterPro" id="IPR018062">
    <property type="entry name" value="HTH_AraC-typ_CS"/>
</dbReference>
<dbReference type="InterPro" id="IPR018060">
    <property type="entry name" value="HTH_AraC"/>
</dbReference>
<dbReference type="CDD" id="cd00077">
    <property type="entry name" value="HDc"/>
    <property type="match status" value="1"/>
</dbReference>
<dbReference type="PRINTS" id="PR00032">
    <property type="entry name" value="HTHARAC"/>
</dbReference>
<proteinExistence type="predicted"/>
<dbReference type="OrthoDB" id="9801721at2"/>
<dbReference type="PROSITE" id="PS01124">
    <property type="entry name" value="HTH_ARAC_FAMILY_2"/>
    <property type="match status" value="1"/>
</dbReference>
<evidence type="ECO:0000256" key="1">
    <source>
        <dbReference type="ARBA" id="ARBA00023015"/>
    </source>
</evidence>
<protein>
    <submittedName>
        <fullName evidence="5">Bifunctional (P)ppGpp synthase/hydrolase SpoT</fullName>
    </submittedName>
</protein>
<dbReference type="Pfam" id="PF12833">
    <property type="entry name" value="HTH_18"/>
    <property type="match status" value="1"/>
</dbReference>
<dbReference type="GO" id="GO:0005886">
    <property type="term" value="C:plasma membrane"/>
    <property type="evidence" value="ECO:0007669"/>
    <property type="project" value="TreeGrafter"/>
</dbReference>
<dbReference type="InterPro" id="IPR003607">
    <property type="entry name" value="HD/PDEase_dom"/>
</dbReference>
<dbReference type="SUPFAM" id="SSF46689">
    <property type="entry name" value="Homeodomain-like"/>
    <property type="match status" value="2"/>
</dbReference>
<dbReference type="STRING" id="225345.CLCHR_30780"/>